<evidence type="ECO:0000256" key="3">
    <source>
        <dbReference type="ARBA" id="ARBA00022475"/>
    </source>
</evidence>
<dbReference type="SUPFAM" id="SSF161098">
    <property type="entry name" value="MetI-like"/>
    <property type="match status" value="1"/>
</dbReference>
<evidence type="ECO:0000256" key="6">
    <source>
        <dbReference type="ARBA" id="ARBA00023136"/>
    </source>
</evidence>
<feature type="transmembrane region" description="Helical" evidence="7">
    <location>
        <begin position="233"/>
        <end position="261"/>
    </location>
</feature>
<dbReference type="PANTHER" id="PTHR43386:SF25">
    <property type="entry name" value="PEPTIDE ABC TRANSPORTER PERMEASE PROTEIN"/>
    <property type="match status" value="1"/>
</dbReference>
<gene>
    <name evidence="8" type="ORF">GOZ88_24920</name>
</gene>
<dbReference type="InterPro" id="IPR035906">
    <property type="entry name" value="MetI-like_sf"/>
</dbReference>
<dbReference type="AlphaFoldDB" id="A0A1S2DTX0"/>
<feature type="transmembrane region" description="Helical" evidence="7">
    <location>
        <begin position="194"/>
        <end position="213"/>
    </location>
</feature>
<evidence type="ECO:0000256" key="2">
    <source>
        <dbReference type="ARBA" id="ARBA00022448"/>
    </source>
</evidence>
<keyword evidence="5 7" id="KW-1133">Transmembrane helix</keyword>
<feature type="transmembrane region" description="Helical" evidence="7">
    <location>
        <begin position="71"/>
        <end position="96"/>
    </location>
</feature>
<evidence type="ECO:0000256" key="4">
    <source>
        <dbReference type="ARBA" id="ARBA00022692"/>
    </source>
</evidence>
<keyword evidence="2 7" id="KW-0813">Transport</keyword>
<name>A0A1S2DTX0_AGRVI</name>
<dbReference type="Proteomes" id="UP000440716">
    <property type="component" value="Unassembled WGS sequence"/>
</dbReference>
<dbReference type="PANTHER" id="PTHR43386">
    <property type="entry name" value="OLIGOPEPTIDE TRANSPORT SYSTEM PERMEASE PROTEIN APPC"/>
    <property type="match status" value="1"/>
</dbReference>
<feature type="transmembrane region" description="Helical" evidence="7">
    <location>
        <begin position="12"/>
        <end position="31"/>
    </location>
</feature>
<comment type="subcellular location">
    <subcellularLocation>
        <location evidence="1 7">Cell membrane</location>
        <topology evidence="1 7">Multi-pass membrane protein</topology>
    </subcellularLocation>
</comment>
<dbReference type="Gene3D" id="1.10.3720.10">
    <property type="entry name" value="MetI-like"/>
    <property type="match status" value="1"/>
</dbReference>
<dbReference type="CDD" id="cd06261">
    <property type="entry name" value="TM_PBP2"/>
    <property type="match status" value="1"/>
</dbReference>
<feature type="transmembrane region" description="Helical" evidence="7">
    <location>
        <begin position="108"/>
        <end position="125"/>
    </location>
</feature>
<dbReference type="EMBL" id="WPHU01000017">
    <property type="protein sequence ID" value="MVA59340.1"/>
    <property type="molecule type" value="Genomic_DNA"/>
</dbReference>
<protein>
    <submittedName>
        <fullName evidence="8">ABC transporter permease subunit</fullName>
    </submittedName>
</protein>
<dbReference type="InterPro" id="IPR000515">
    <property type="entry name" value="MetI-like"/>
</dbReference>
<feature type="transmembrane region" description="Helical" evidence="7">
    <location>
        <begin position="131"/>
        <end position="148"/>
    </location>
</feature>
<evidence type="ECO:0000313" key="9">
    <source>
        <dbReference type="Proteomes" id="UP000440716"/>
    </source>
</evidence>
<keyword evidence="6 7" id="KW-0472">Membrane</keyword>
<comment type="similarity">
    <text evidence="7">Belongs to the binding-protein-dependent transport system permease family.</text>
</comment>
<evidence type="ECO:0000313" key="8">
    <source>
        <dbReference type="EMBL" id="MVA59340.1"/>
    </source>
</evidence>
<dbReference type="PROSITE" id="PS50928">
    <property type="entry name" value="ABC_TM1"/>
    <property type="match status" value="1"/>
</dbReference>
<organism evidence="8 9">
    <name type="scientific">Agrobacterium vitis</name>
    <name type="common">Rhizobium vitis</name>
    <dbReference type="NCBI Taxonomy" id="373"/>
    <lineage>
        <taxon>Bacteria</taxon>
        <taxon>Pseudomonadati</taxon>
        <taxon>Pseudomonadota</taxon>
        <taxon>Alphaproteobacteria</taxon>
        <taxon>Hyphomicrobiales</taxon>
        <taxon>Rhizobiaceae</taxon>
        <taxon>Rhizobium/Agrobacterium group</taxon>
        <taxon>Agrobacterium</taxon>
    </lineage>
</organism>
<keyword evidence="3" id="KW-1003">Cell membrane</keyword>
<dbReference type="RefSeq" id="WP_070149160.1">
    <property type="nucleotide sequence ID" value="NZ_JABAEI010000017.1"/>
</dbReference>
<dbReference type="Pfam" id="PF00528">
    <property type="entry name" value="BPD_transp_1"/>
    <property type="match status" value="1"/>
</dbReference>
<comment type="caution">
    <text evidence="8">The sequence shown here is derived from an EMBL/GenBank/DDBJ whole genome shotgun (WGS) entry which is preliminary data.</text>
</comment>
<evidence type="ECO:0000256" key="7">
    <source>
        <dbReference type="RuleBase" id="RU363032"/>
    </source>
</evidence>
<dbReference type="GO" id="GO:0055085">
    <property type="term" value="P:transmembrane transport"/>
    <property type="evidence" value="ECO:0007669"/>
    <property type="project" value="InterPro"/>
</dbReference>
<accession>A0A1S2DTX0</accession>
<evidence type="ECO:0000256" key="5">
    <source>
        <dbReference type="ARBA" id="ARBA00022989"/>
    </source>
</evidence>
<dbReference type="GO" id="GO:0005886">
    <property type="term" value="C:plasma membrane"/>
    <property type="evidence" value="ECO:0007669"/>
    <property type="project" value="UniProtKB-SubCell"/>
</dbReference>
<reference evidence="8 9" key="1">
    <citation type="submission" date="2019-12" db="EMBL/GenBank/DDBJ databases">
        <title>Whole-genome sequencing of Allorhizobium vitis.</title>
        <authorList>
            <person name="Gan H.M."/>
            <person name="Szegedi E."/>
            <person name="Burr T."/>
            <person name="Savka M.A."/>
        </authorList>
    </citation>
    <scope>NUCLEOTIDE SEQUENCE [LARGE SCALE GENOMIC DNA]</scope>
    <source>
        <strain evidence="8 9">CG415</strain>
    </source>
</reference>
<dbReference type="InterPro" id="IPR050366">
    <property type="entry name" value="BP-dependent_transpt_permease"/>
</dbReference>
<proteinExistence type="inferred from homology"/>
<sequence length="271" mass="28788">MRAVKLPLSVILSLLTIGVCLVVTLTAPFIAPHGVNEIVGPGWEPPSTSHLLGTDMIGRDLLSRFVWGARVTILTAAAAVMIAFVAGTGFGLLAGLRKGWLDMVLSRFVDLVMAMPTLILAMVLLTILPRSVFFIVAIIALVEATRFFRLARLIAADTAALDYVEAAYLRGETTSWIILREILPNGMAPLLAELGLRFVFSVLFLSTLSFLGLGVQPPVTDWGSLIKENKDGLLFGITAALVPGAAIAVLAIAVASVVDWVSAGRDGGPKR</sequence>
<keyword evidence="4 7" id="KW-0812">Transmembrane</keyword>
<evidence type="ECO:0000256" key="1">
    <source>
        <dbReference type="ARBA" id="ARBA00004651"/>
    </source>
</evidence>